<evidence type="ECO:0000313" key="2">
    <source>
        <dbReference type="Proteomes" id="UP000821837"/>
    </source>
</evidence>
<sequence length="102" mass="11238">MAHSKFLRNRDNHLKTRRFQSVAPTQRLNGKRGPTKYVLAGFESRLLDSRSITFACPLPNDRLCAGCSVVPAKALRLPCGHTVCSTRVCSAAVRAAIQRDPC</sequence>
<name>A0A9D4PLV6_RHISA</name>
<comment type="caution">
    <text evidence="1">The sequence shown here is derived from an EMBL/GenBank/DDBJ whole genome shotgun (WGS) entry which is preliminary data.</text>
</comment>
<keyword evidence="2" id="KW-1185">Reference proteome</keyword>
<reference evidence="1" key="2">
    <citation type="submission" date="2021-09" db="EMBL/GenBank/DDBJ databases">
        <authorList>
            <person name="Jia N."/>
            <person name="Wang J."/>
            <person name="Shi W."/>
            <person name="Du L."/>
            <person name="Sun Y."/>
            <person name="Zhan W."/>
            <person name="Jiang J."/>
            <person name="Wang Q."/>
            <person name="Zhang B."/>
            <person name="Ji P."/>
            <person name="Sakyi L.B."/>
            <person name="Cui X."/>
            <person name="Yuan T."/>
            <person name="Jiang B."/>
            <person name="Yang W."/>
            <person name="Lam T.T.-Y."/>
            <person name="Chang Q."/>
            <person name="Ding S."/>
            <person name="Wang X."/>
            <person name="Zhu J."/>
            <person name="Ruan X."/>
            <person name="Zhao L."/>
            <person name="Wei J."/>
            <person name="Que T."/>
            <person name="Du C."/>
            <person name="Cheng J."/>
            <person name="Dai P."/>
            <person name="Han X."/>
            <person name="Huang E."/>
            <person name="Gao Y."/>
            <person name="Liu J."/>
            <person name="Shao H."/>
            <person name="Ye R."/>
            <person name="Li L."/>
            <person name="Wei W."/>
            <person name="Wang X."/>
            <person name="Wang C."/>
            <person name="Huo Q."/>
            <person name="Li W."/>
            <person name="Guo W."/>
            <person name="Chen H."/>
            <person name="Chen S."/>
            <person name="Zhou L."/>
            <person name="Zhou L."/>
            <person name="Ni X."/>
            <person name="Tian J."/>
            <person name="Zhou Y."/>
            <person name="Sheng Y."/>
            <person name="Liu T."/>
            <person name="Pan Y."/>
            <person name="Xia L."/>
            <person name="Li J."/>
            <person name="Zhao F."/>
            <person name="Cao W."/>
        </authorList>
    </citation>
    <scope>NUCLEOTIDE SEQUENCE</scope>
    <source>
        <strain evidence="1">Rsan-2018</strain>
        <tissue evidence="1">Larvae</tissue>
    </source>
</reference>
<organism evidence="1 2">
    <name type="scientific">Rhipicephalus sanguineus</name>
    <name type="common">Brown dog tick</name>
    <name type="synonym">Ixodes sanguineus</name>
    <dbReference type="NCBI Taxonomy" id="34632"/>
    <lineage>
        <taxon>Eukaryota</taxon>
        <taxon>Metazoa</taxon>
        <taxon>Ecdysozoa</taxon>
        <taxon>Arthropoda</taxon>
        <taxon>Chelicerata</taxon>
        <taxon>Arachnida</taxon>
        <taxon>Acari</taxon>
        <taxon>Parasitiformes</taxon>
        <taxon>Ixodida</taxon>
        <taxon>Ixodoidea</taxon>
        <taxon>Ixodidae</taxon>
        <taxon>Rhipicephalinae</taxon>
        <taxon>Rhipicephalus</taxon>
        <taxon>Rhipicephalus</taxon>
    </lineage>
</organism>
<evidence type="ECO:0000313" key="1">
    <source>
        <dbReference type="EMBL" id="KAH7947557.1"/>
    </source>
</evidence>
<protein>
    <submittedName>
        <fullName evidence="1">Uncharacterized protein</fullName>
    </submittedName>
</protein>
<gene>
    <name evidence="1" type="ORF">HPB52_013305</name>
</gene>
<dbReference type="Proteomes" id="UP000821837">
    <property type="component" value="Chromosome 6"/>
</dbReference>
<proteinExistence type="predicted"/>
<dbReference type="EMBL" id="JABSTV010001252">
    <property type="protein sequence ID" value="KAH7947557.1"/>
    <property type="molecule type" value="Genomic_DNA"/>
</dbReference>
<accession>A0A9D4PLV6</accession>
<dbReference type="AlphaFoldDB" id="A0A9D4PLV6"/>
<reference evidence="1" key="1">
    <citation type="journal article" date="2020" name="Cell">
        <title>Large-Scale Comparative Analyses of Tick Genomes Elucidate Their Genetic Diversity and Vector Capacities.</title>
        <authorList>
            <consortium name="Tick Genome and Microbiome Consortium (TIGMIC)"/>
            <person name="Jia N."/>
            <person name="Wang J."/>
            <person name="Shi W."/>
            <person name="Du L."/>
            <person name="Sun Y."/>
            <person name="Zhan W."/>
            <person name="Jiang J.F."/>
            <person name="Wang Q."/>
            <person name="Zhang B."/>
            <person name="Ji P."/>
            <person name="Bell-Sakyi L."/>
            <person name="Cui X.M."/>
            <person name="Yuan T.T."/>
            <person name="Jiang B.G."/>
            <person name="Yang W.F."/>
            <person name="Lam T.T."/>
            <person name="Chang Q.C."/>
            <person name="Ding S.J."/>
            <person name="Wang X.J."/>
            <person name="Zhu J.G."/>
            <person name="Ruan X.D."/>
            <person name="Zhao L."/>
            <person name="Wei J.T."/>
            <person name="Ye R.Z."/>
            <person name="Que T.C."/>
            <person name="Du C.H."/>
            <person name="Zhou Y.H."/>
            <person name="Cheng J.X."/>
            <person name="Dai P.F."/>
            <person name="Guo W.B."/>
            <person name="Han X.H."/>
            <person name="Huang E.J."/>
            <person name="Li L.F."/>
            <person name="Wei W."/>
            <person name="Gao Y.C."/>
            <person name="Liu J.Z."/>
            <person name="Shao H.Z."/>
            <person name="Wang X."/>
            <person name="Wang C.C."/>
            <person name="Yang T.C."/>
            <person name="Huo Q.B."/>
            <person name="Li W."/>
            <person name="Chen H.Y."/>
            <person name="Chen S.E."/>
            <person name="Zhou L.G."/>
            <person name="Ni X.B."/>
            <person name="Tian J.H."/>
            <person name="Sheng Y."/>
            <person name="Liu T."/>
            <person name="Pan Y.S."/>
            <person name="Xia L.Y."/>
            <person name="Li J."/>
            <person name="Zhao F."/>
            <person name="Cao W.C."/>
        </authorList>
    </citation>
    <scope>NUCLEOTIDE SEQUENCE</scope>
    <source>
        <strain evidence="1">Rsan-2018</strain>
    </source>
</reference>